<proteinExistence type="predicted"/>
<evidence type="ECO:0000256" key="1">
    <source>
        <dbReference type="SAM" id="MobiDB-lite"/>
    </source>
</evidence>
<keyword evidence="2" id="KW-0732">Signal</keyword>
<evidence type="ECO:0000313" key="4">
    <source>
        <dbReference type="Proteomes" id="UP001153714"/>
    </source>
</evidence>
<gene>
    <name evidence="3" type="ORF">DIATSA_LOCUS5811</name>
</gene>
<dbReference type="EMBL" id="OU893349">
    <property type="protein sequence ID" value="CAG9787967.1"/>
    <property type="molecule type" value="Genomic_DNA"/>
</dbReference>
<sequence>MLANFYLVVLVLCVVIYVKSDESYGRNYEMPEYVRIKRAKYYSNPPMRFYKRPPIPHVVKGIFSYTPPPHLSEDDSPHPGNFRPNKVNKRPPPPNDGLGDEDIHNLVKNLSKQDLDKIINFAGEKYREPPFQKYNSPQNTIVTAEDDYNVYKPTLRDLETNQKLSPSKPYVSSNIESSQNVEHISSSNIAKPVSTKIEHSEPFNFISPHASSYIEPQKQDNDAVQIFLPHKLRNTNSNHQDISGVALETQESINNNQFSFVDSYIQQELNNVATRQVVGNDIEPKKPVQEEELPKPINLREDYDFEVSNTDNVPRVVKASSYKVENFGELPLMNYNSKLHTVSSYHVPHYSVISQQSHKPSSSQLTPSPSSFGIKVPTVEPAPHSSAAKEQSDAHLKAIKIWTHQSKGTAYTLHDDGTLSLEKDGRPKRPQ</sequence>
<feature type="signal peptide" evidence="2">
    <location>
        <begin position="1"/>
        <end position="20"/>
    </location>
</feature>
<organism evidence="3 4">
    <name type="scientific">Diatraea saccharalis</name>
    <name type="common">sugarcane borer</name>
    <dbReference type="NCBI Taxonomy" id="40085"/>
    <lineage>
        <taxon>Eukaryota</taxon>
        <taxon>Metazoa</taxon>
        <taxon>Ecdysozoa</taxon>
        <taxon>Arthropoda</taxon>
        <taxon>Hexapoda</taxon>
        <taxon>Insecta</taxon>
        <taxon>Pterygota</taxon>
        <taxon>Neoptera</taxon>
        <taxon>Endopterygota</taxon>
        <taxon>Lepidoptera</taxon>
        <taxon>Glossata</taxon>
        <taxon>Ditrysia</taxon>
        <taxon>Pyraloidea</taxon>
        <taxon>Crambidae</taxon>
        <taxon>Crambinae</taxon>
        <taxon>Diatraea</taxon>
    </lineage>
</organism>
<reference evidence="3" key="1">
    <citation type="submission" date="2021-12" db="EMBL/GenBank/DDBJ databases">
        <authorList>
            <person name="King R."/>
        </authorList>
    </citation>
    <scope>NUCLEOTIDE SEQUENCE</scope>
</reference>
<feature type="region of interest" description="Disordered" evidence="1">
    <location>
        <begin position="66"/>
        <end position="102"/>
    </location>
</feature>
<evidence type="ECO:0000256" key="2">
    <source>
        <dbReference type="SAM" id="SignalP"/>
    </source>
</evidence>
<protein>
    <submittedName>
        <fullName evidence="3">Uncharacterized protein</fullName>
    </submittedName>
</protein>
<keyword evidence="4" id="KW-1185">Reference proteome</keyword>
<reference evidence="3" key="2">
    <citation type="submission" date="2022-10" db="EMBL/GenBank/DDBJ databases">
        <authorList>
            <consortium name="ENA_rothamsted_submissions"/>
            <consortium name="culmorum"/>
            <person name="King R."/>
        </authorList>
    </citation>
    <scope>NUCLEOTIDE SEQUENCE</scope>
</reference>
<evidence type="ECO:0000313" key="3">
    <source>
        <dbReference type="EMBL" id="CAG9787967.1"/>
    </source>
</evidence>
<feature type="chain" id="PRO_5040495461" evidence="2">
    <location>
        <begin position="21"/>
        <end position="431"/>
    </location>
</feature>
<feature type="region of interest" description="Disordered" evidence="1">
    <location>
        <begin position="164"/>
        <end position="187"/>
    </location>
</feature>
<dbReference type="AlphaFoldDB" id="A0A9N9R228"/>
<feature type="compositionally biased region" description="Low complexity" evidence="1">
    <location>
        <begin position="360"/>
        <end position="371"/>
    </location>
</feature>
<dbReference type="Proteomes" id="UP001153714">
    <property type="component" value="Chromosome 18"/>
</dbReference>
<accession>A0A9N9R228</accession>
<feature type="region of interest" description="Disordered" evidence="1">
    <location>
        <begin position="355"/>
        <end position="393"/>
    </location>
</feature>
<name>A0A9N9R228_9NEOP</name>
<dbReference type="OrthoDB" id="6919609at2759"/>